<sequence length="102" mass="11863">TRRRAVYVMYVVLLSIQEANFLNNPQGKQFSVLWKLEVFPITIGQAGKLLQHMKKSLDLLQTFTEDQHESLRSPTQTHDISVMAVKNILTESYFKLYKVHLV</sequence>
<dbReference type="AlphaFoldDB" id="A0A1B6JDC1"/>
<evidence type="ECO:0000313" key="1">
    <source>
        <dbReference type="EMBL" id="JAS97230.1"/>
    </source>
</evidence>
<protein>
    <submittedName>
        <fullName evidence="1">Uncharacterized protein</fullName>
    </submittedName>
</protein>
<feature type="non-terminal residue" evidence="1">
    <location>
        <position position="102"/>
    </location>
</feature>
<organism evidence="1">
    <name type="scientific">Homalodisca liturata</name>
    <dbReference type="NCBI Taxonomy" id="320908"/>
    <lineage>
        <taxon>Eukaryota</taxon>
        <taxon>Metazoa</taxon>
        <taxon>Ecdysozoa</taxon>
        <taxon>Arthropoda</taxon>
        <taxon>Hexapoda</taxon>
        <taxon>Insecta</taxon>
        <taxon>Pterygota</taxon>
        <taxon>Neoptera</taxon>
        <taxon>Paraneoptera</taxon>
        <taxon>Hemiptera</taxon>
        <taxon>Auchenorrhyncha</taxon>
        <taxon>Membracoidea</taxon>
        <taxon>Cicadellidae</taxon>
        <taxon>Cicadellinae</taxon>
        <taxon>Proconiini</taxon>
        <taxon>Homalodisca</taxon>
    </lineage>
</organism>
<accession>A0A1B6JDC1</accession>
<dbReference type="EMBL" id="GECU01010476">
    <property type="protein sequence ID" value="JAS97230.1"/>
    <property type="molecule type" value="Transcribed_RNA"/>
</dbReference>
<feature type="non-terminal residue" evidence="1">
    <location>
        <position position="1"/>
    </location>
</feature>
<name>A0A1B6JDC1_9HEMI</name>
<gene>
    <name evidence="1" type="ORF">g.57195</name>
</gene>
<proteinExistence type="predicted"/>
<reference evidence="1" key="1">
    <citation type="submission" date="2015-11" db="EMBL/GenBank/DDBJ databases">
        <title>De novo transcriptome assembly of four potential Pierce s Disease insect vectors from Arizona vineyards.</title>
        <authorList>
            <person name="Tassone E.E."/>
        </authorList>
    </citation>
    <scope>NUCLEOTIDE SEQUENCE</scope>
</reference>